<keyword evidence="4" id="KW-0520">NAD</keyword>
<evidence type="ECO:0000259" key="8">
    <source>
        <dbReference type="Pfam" id="PF18083"/>
    </source>
</evidence>
<dbReference type="Gene3D" id="3.20.20.220">
    <property type="match status" value="1"/>
</dbReference>
<dbReference type="SUPFAM" id="SSF51730">
    <property type="entry name" value="FAD-linked oxidoreductase"/>
    <property type="match status" value="1"/>
</dbReference>
<proteinExistence type="predicted"/>
<dbReference type="Pfam" id="PF18083">
    <property type="entry name" value="PutA_N"/>
    <property type="match status" value="1"/>
</dbReference>
<dbReference type="SUPFAM" id="SSF53720">
    <property type="entry name" value="ALDH-like"/>
    <property type="match status" value="1"/>
</dbReference>
<dbReference type="Pfam" id="PF01619">
    <property type="entry name" value="Pro_dh"/>
    <property type="match status" value="1"/>
</dbReference>
<evidence type="ECO:0000256" key="3">
    <source>
        <dbReference type="ARBA" id="ARBA00023002"/>
    </source>
</evidence>
<dbReference type="EMBL" id="JAFITA010000005">
    <property type="protein sequence ID" value="MBN4077386.1"/>
    <property type="molecule type" value="Genomic_DNA"/>
</dbReference>
<accession>A0ABS3AVK4</accession>
<feature type="domain" description="Aldehyde dehydrogenase" evidence="6">
    <location>
        <begin position="509"/>
        <end position="968"/>
    </location>
</feature>
<dbReference type="InterPro" id="IPR029041">
    <property type="entry name" value="FAD-linked_oxidoreductase-like"/>
</dbReference>
<dbReference type="PROSITE" id="PS00070">
    <property type="entry name" value="ALDEHYDE_DEHYDR_CYS"/>
    <property type="match status" value="1"/>
</dbReference>
<evidence type="ECO:0000256" key="1">
    <source>
        <dbReference type="ARBA" id="ARBA00004786"/>
    </source>
</evidence>
<dbReference type="InterPro" id="IPR016162">
    <property type="entry name" value="Ald_DH_N"/>
</dbReference>
<dbReference type="Gene3D" id="3.40.605.10">
    <property type="entry name" value="Aldehyde Dehydrogenase, Chain A, domain 1"/>
    <property type="match status" value="1"/>
</dbReference>
<evidence type="ECO:0000256" key="2">
    <source>
        <dbReference type="ARBA" id="ARBA00012884"/>
    </source>
</evidence>
<dbReference type="InterPro" id="IPR002872">
    <property type="entry name" value="Proline_DH_dom"/>
</dbReference>
<dbReference type="InterPro" id="IPR050485">
    <property type="entry name" value="Proline_metab_enzyme"/>
</dbReference>
<dbReference type="Pfam" id="PF00171">
    <property type="entry name" value="Aldedh"/>
    <property type="match status" value="1"/>
</dbReference>
<protein>
    <recommendedName>
        <fullName evidence="2">L-glutamate gamma-semialdehyde dehydrogenase</fullName>
        <ecNumber evidence="2">1.2.1.88</ecNumber>
    </recommendedName>
</protein>
<dbReference type="PIRSF" id="PIRSF000197">
    <property type="entry name" value="Bifunct_PutA"/>
    <property type="match status" value="1"/>
</dbReference>
<sequence length="985" mass="110187">MVNQSAVLDLGREIFAKIENEKPGIFDANYWQGALIDWVLKDPGFKIDMFRFVDVLPVLKDSKQIQEHVKEYLLKKNREIPLFMGAALKIAARGSFSRKIAAHVIKRKIEQMAHRFIVGQNAAESIAPLLKLHKSGVAFSVDLLGEATLSEQEAHIYQQSYLEIIKTLAKETKKWPSKPIIDADKKGPIPRANVSIKLTAMGSQLLAVAPKRAVQKLKTRVLPLFLQAAKNGVFLNVDLESWETHEITHNLFEELLLHPELKNYPHFGIVNQCYLKSAAGDLNKIIDLAKKRQTPITIRLVKGAYWDYEVVHSKQNGLPYPVFLQKELTDKNYESLSIKMLENIEHLTPAFGSHNLRSLVHAMTVAKDMKIAKNAYEIQMLYGMAEPERYAMRDMDQRIRVYAPIGQMLPGIAYLVRRLLENTANTGFLKLKHHSNLNIEELLAPLKEENMTVNSNNNAKENEFINCSYLDFTNEKVRRSFKDAVESIKTTFPQKVPVFIGANKRDNGASLKRICPSNNSIEVAKVVLATTNECEDAVKISYSAFLKWQKVPLERRCLMLENLAQKLQDDRLYLAALQTYEVAKPWADADADVAEAIDFCRYYAKQARIELSPKKQGNMFGEENWLKFNGRGPTVVIAPWNFPLAILCGMSVAALVSGNSIIMKPAEQSSLTAYALYERMVEVGFEQDVVQFLPGIGEDIGPCLVNHPLTSQIAFTGSKDVGHQIVKQAAIVQKNQVQMKRVVCEMGGKNATIIDDDADLDEAVLAIIKSAFGYAGQKCSACSLVFVAQKIYETFALRLVEACKSLDMGPAHHPQYTLGPVVDIDAQKRLLKEIENVKSYAQTLYIGSAKEGGCYVPPAIFTVDNTKNNLMKKEFFGPILAIMKVRDFKEGLQMVNESEFALTGAVFSRSPSNIELAKNNFSVGNLYINQKSTGALVARQPFGGFKMSGMGIKAGGPGYLLQFVDLKCITENTTRRGFTPELDNV</sequence>
<comment type="pathway">
    <text evidence="1">Amino-acid degradation; L-proline degradation into L-glutamate; L-glutamate from L-proline: step 2/2.</text>
</comment>
<evidence type="ECO:0000259" key="6">
    <source>
        <dbReference type="Pfam" id="PF00171"/>
    </source>
</evidence>
<evidence type="ECO:0000313" key="9">
    <source>
        <dbReference type="EMBL" id="MBN4077386.1"/>
    </source>
</evidence>
<organism evidence="9 10">
    <name type="scientific">Sulfobacillus acidophilus</name>
    <dbReference type="NCBI Taxonomy" id="53633"/>
    <lineage>
        <taxon>Bacteria</taxon>
        <taxon>Bacillati</taxon>
        <taxon>Bacillota</taxon>
        <taxon>Clostridia</taxon>
        <taxon>Eubacteriales</taxon>
        <taxon>Clostridiales Family XVII. Incertae Sedis</taxon>
        <taxon>Sulfobacillus</taxon>
    </lineage>
</organism>
<dbReference type="InterPro" id="IPR016161">
    <property type="entry name" value="Ald_DH/histidinol_DH"/>
</dbReference>
<evidence type="ECO:0000259" key="7">
    <source>
        <dbReference type="Pfam" id="PF01619"/>
    </source>
</evidence>
<dbReference type="InterPro" id="IPR025703">
    <property type="entry name" value="Bifunct_PutA"/>
</dbReference>
<name>A0ABS3AVK4_9FIRM</name>
<keyword evidence="10" id="KW-1185">Reference proteome</keyword>
<dbReference type="InterPro" id="IPR015590">
    <property type="entry name" value="Aldehyde_DH_dom"/>
</dbReference>
<keyword evidence="3" id="KW-0560">Oxidoreductase</keyword>
<dbReference type="InterPro" id="IPR041514">
    <property type="entry name" value="PutA_N"/>
</dbReference>
<evidence type="ECO:0000313" key="10">
    <source>
        <dbReference type="Proteomes" id="UP000765003"/>
    </source>
</evidence>
<dbReference type="PANTHER" id="PTHR42862:SF1">
    <property type="entry name" value="DELTA-1-PYRROLINE-5-CARBOXYLATE DEHYDROGENASE 2, ISOFORM A-RELATED"/>
    <property type="match status" value="1"/>
</dbReference>
<dbReference type="EC" id="1.2.1.88" evidence="2"/>
<reference evidence="9" key="1">
    <citation type="submission" date="2021-02" db="EMBL/GenBank/DDBJ databases">
        <title>Activity-based single-cell genomes from oceanic crustal fluid captures similar information to metagenomic and metatranscriptomic surveys with orders of magnitude less sampling.</title>
        <authorList>
            <person name="D'Angelo T.S."/>
            <person name="Orcutt B.N."/>
        </authorList>
    </citation>
    <scope>NUCLEOTIDE SEQUENCE [LARGE SCALE GENOMIC DNA]</scope>
    <source>
        <strain evidence="9">AH-315-E05</strain>
    </source>
</reference>
<dbReference type="PANTHER" id="PTHR42862">
    <property type="entry name" value="DELTA-1-PYRROLINE-5-CARBOXYLATE DEHYDROGENASE 1, ISOFORM A-RELATED"/>
    <property type="match status" value="1"/>
</dbReference>
<comment type="catalytic activity">
    <reaction evidence="5">
        <text>L-glutamate 5-semialdehyde + NAD(+) + H2O = L-glutamate + NADH + 2 H(+)</text>
        <dbReference type="Rhea" id="RHEA:30235"/>
        <dbReference type="ChEBI" id="CHEBI:15377"/>
        <dbReference type="ChEBI" id="CHEBI:15378"/>
        <dbReference type="ChEBI" id="CHEBI:29985"/>
        <dbReference type="ChEBI" id="CHEBI:57540"/>
        <dbReference type="ChEBI" id="CHEBI:57945"/>
        <dbReference type="ChEBI" id="CHEBI:58066"/>
        <dbReference type="EC" id="1.2.1.88"/>
    </reaction>
</comment>
<dbReference type="Gene3D" id="3.40.309.10">
    <property type="entry name" value="Aldehyde Dehydrogenase, Chain A, domain 2"/>
    <property type="match status" value="1"/>
</dbReference>
<evidence type="ECO:0000256" key="5">
    <source>
        <dbReference type="ARBA" id="ARBA00048142"/>
    </source>
</evidence>
<feature type="domain" description="Proline utilization A N-terminal" evidence="8">
    <location>
        <begin position="7"/>
        <end position="116"/>
    </location>
</feature>
<dbReference type="Proteomes" id="UP000765003">
    <property type="component" value="Unassembled WGS sequence"/>
</dbReference>
<dbReference type="InterPro" id="IPR016163">
    <property type="entry name" value="Ald_DH_C"/>
</dbReference>
<evidence type="ECO:0000256" key="4">
    <source>
        <dbReference type="ARBA" id="ARBA00023027"/>
    </source>
</evidence>
<dbReference type="InterPro" id="IPR016160">
    <property type="entry name" value="Ald_DH_CS_CYS"/>
</dbReference>
<feature type="domain" description="Proline dehydrogenase" evidence="7">
    <location>
        <begin position="131"/>
        <end position="430"/>
    </location>
</feature>
<comment type="caution">
    <text evidence="9">The sequence shown here is derived from an EMBL/GenBank/DDBJ whole genome shotgun (WGS) entry which is preliminary data.</text>
</comment>
<gene>
    <name evidence="9" type="ORF">JYT19_00575</name>
</gene>